<dbReference type="InterPro" id="IPR023753">
    <property type="entry name" value="FAD/NAD-binding_dom"/>
</dbReference>
<gene>
    <name evidence="5" type="ORF">O4213_10030</name>
</gene>
<evidence type="ECO:0000256" key="2">
    <source>
        <dbReference type="ARBA" id="ARBA00023002"/>
    </source>
</evidence>
<evidence type="ECO:0000256" key="3">
    <source>
        <dbReference type="ARBA" id="ARBA00048132"/>
    </source>
</evidence>
<evidence type="ECO:0000313" key="6">
    <source>
        <dbReference type="Proteomes" id="UP001067235"/>
    </source>
</evidence>
<organism evidence="5 6">
    <name type="scientific">Gordonia rubripertincta</name>
    <name type="common">Rhodococcus corallinus</name>
    <dbReference type="NCBI Taxonomy" id="36822"/>
    <lineage>
        <taxon>Bacteria</taxon>
        <taxon>Bacillati</taxon>
        <taxon>Actinomycetota</taxon>
        <taxon>Actinomycetes</taxon>
        <taxon>Mycobacteriales</taxon>
        <taxon>Gordoniaceae</taxon>
        <taxon>Gordonia</taxon>
    </lineage>
</organism>
<dbReference type="PANTHER" id="PTHR48105">
    <property type="entry name" value="THIOREDOXIN REDUCTASE 1-RELATED-RELATED"/>
    <property type="match status" value="1"/>
</dbReference>
<dbReference type="InterPro" id="IPR050097">
    <property type="entry name" value="Ferredoxin-NADP_redctase_2"/>
</dbReference>
<dbReference type="EMBL" id="JAPWIE010000003">
    <property type="protein sequence ID" value="MCZ4550318.1"/>
    <property type="molecule type" value="Genomic_DNA"/>
</dbReference>
<dbReference type="Pfam" id="PF07992">
    <property type="entry name" value="Pyr_redox_2"/>
    <property type="match status" value="1"/>
</dbReference>
<evidence type="ECO:0000259" key="4">
    <source>
        <dbReference type="Pfam" id="PF07992"/>
    </source>
</evidence>
<feature type="domain" description="FAD/NAD(P)-binding" evidence="4">
    <location>
        <begin position="16"/>
        <end position="300"/>
    </location>
</feature>
<dbReference type="PRINTS" id="PR00368">
    <property type="entry name" value="FADPNR"/>
</dbReference>
<proteinExistence type="predicted"/>
<evidence type="ECO:0000313" key="5">
    <source>
        <dbReference type="EMBL" id="MCZ4550318.1"/>
    </source>
</evidence>
<dbReference type="PRINTS" id="PR00469">
    <property type="entry name" value="PNDRDTASEII"/>
</dbReference>
<dbReference type="SUPFAM" id="SSF51905">
    <property type="entry name" value="FAD/NAD(P)-binding domain"/>
    <property type="match status" value="1"/>
</dbReference>
<evidence type="ECO:0000256" key="1">
    <source>
        <dbReference type="ARBA" id="ARBA00022630"/>
    </source>
</evidence>
<keyword evidence="6" id="KW-1185">Reference proteome</keyword>
<dbReference type="Proteomes" id="UP001067235">
    <property type="component" value="Unassembled WGS sequence"/>
</dbReference>
<reference evidence="5" key="1">
    <citation type="submission" date="2022-12" db="EMBL/GenBank/DDBJ databases">
        <authorList>
            <person name="Krivoruchko A.V."/>
            <person name="Elkin A."/>
        </authorList>
    </citation>
    <scope>NUCLEOTIDE SEQUENCE</scope>
    <source>
        <strain evidence="5">IEGM 1388</strain>
    </source>
</reference>
<keyword evidence="1" id="KW-0285">Flavoprotein</keyword>
<sequence length="328" mass="34160">MTEKPERMTEKPQANYDVIVIGGGSAGLSGAVMLGRSRRSVLVIDGGRPRNAPAAGVHGFLTRDGLPPAELVAIGRDEAQRYGARILDDEVIGVGGDVDSGFVVTTVGGVRAGARRLLVTTGLVDELPDIPGLAERWGKDLLHCPYCHGWEVRDQAIGILGVNAMSLHQAQMFRQLSADIVVFLNDELRPTDDERTQLTARGIRLVEGKVAAVRSDSDAIAGVVLADGTFVARQALTVTPRFVARAAFLEDLGLQSVPHPMGVGDYIPADESGVTAIPGVWAAGNVSNLMAQVGAAAAAGAMAGAHINGDLIAAETRAAVAELSSSMS</sequence>
<comment type="catalytic activity">
    <reaction evidence="3">
        <text>[thioredoxin]-dithiol + NADP(+) = [thioredoxin]-disulfide + NADPH + H(+)</text>
        <dbReference type="Rhea" id="RHEA:20345"/>
        <dbReference type="Rhea" id="RHEA-COMP:10698"/>
        <dbReference type="Rhea" id="RHEA-COMP:10700"/>
        <dbReference type="ChEBI" id="CHEBI:15378"/>
        <dbReference type="ChEBI" id="CHEBI:29950"/>
        <dbReference type="ChEBI" id="CHEBI:50058"/>
        <dbReference type="ChEBI" id="CHEBI:57783"/>
        <dbReference type="ChEBI" id="CHEBI:58349"/>
        <dbReference type="EC" id="1.8.1.9"/>
    </reaction>
</comment>
<comment type="caution">
    <text evidence="5">The sequence shown here is derived from an EMBL/GenBank/DDBJ whole genome shotgun (WGS) entry which is preliminary data.</text>
</comment>
<dbReference type="RefSeq" id="WP_301570940.1">
    <property type="nucleotide sequence ID" value="NZ_JAPWIE010000003.1"/>
</dbReference>
<accession>A0ABT4MTI8</accession>
<name>A0ABT4MTI8_GORRU</name>
<keyword evidence="2" id="KW-0560">Oxidoreductase</keyword>
<dbReference type="Gene3D" id="3.50.50.60">
    <property type="entry name" value="FAD/NAD(P)-binding domain"/>
    <property type="match status" value="2"/>
</dbReference>
<dbReference type="InterPro" id="IPR036188">
    <property type="entry name" value="FAD/NAD-bd_sf"/>
</dbReference>
<protein>
    <submittedName>
        <fullName evidence="5">NAD(P)/FAD-dependent oxidoreductase</fullName>
    </submittedName>
</protein>